<protein>
    <submittedName>
        <fullName evidence="2">Nucleic acid-binding protein</fullName>
    </submittedName>
</protein>
<dbReference type="Proteomes" id="UP000188268">
    <property type="component" value="Unassembled WGS sequence"/>
</dbReference>
<sequence>MKVFVIARVARMWQNVYANSDTVARIDLLLVDADGSAMQAVIPNGILRWFFERISEGGVYKILRFDTVECKLYFVVIPSTYIIYFSTTTHVEEVLESVHMYSRYFFRFASFEEICLRGDKEPVLTDVIGVLTHVGEKSTVERSSGHGKVDKIDIIFKL</sequence>
<dbReference type="Gene3D" id="2.40.50.140">
    <property type="entry name" value="Nucleic acid-binding proteins"/>
    <property type="match status" value="2"/>
</dbReference>
<feature type="domain" description="Replication protein A 70 kDa DNA-binding subunit B/D first OB fold" evidence="1">
    <location>
        <begin position="5"/>
        <end position="93"/>
    </location>
</feature>
<evidence type="ECO:0000313" key="2">
    <source>
        <dbReference type="EMBL" id="OMO51073.1"/>
    </source>
</evidence>
<dbReference type="Pfam" id="PF02721">
    <property type="entry name" value="DUF223"/>
    <property type="match status" value="1"/>
</dbReference>
<dbReference type="PANTHER" id="PTHR47165">
    <property type="entry name" value="OS03G0429900 PROTEIN"/>
    <property type="match status" value="1"/>
</dbReference>
<dbReference type="OrthoDB" id="1699198at2759"/>
<reference evidence="2 3" key="1">
    <citation type="submission" date="2013-09" db="EMBL/GenBank/DDBJ databases">
        <title>Corchorus capsularis genome sequencing.</title>
        <authorList>
            <person name="Alam M."/>
            <person name="Haque M.S."/>
            <person name="Islam M.S."/>
            <person name="Emdad E.M."/>
            <person name="Islam M.M."/>
            <person name="Ahmed B."/>
            <person name="Halim A."/>
            <person name="Hossen Q.M.M."/>
            <person name="Hossain M.Z."/>
            <person name="Ahmed R."/>
            <person name="Khan M.M."/>
            <person name="Islam R."/>
            <person name="Rashid M.M."/>
            <person name="Khan S.A."/>
            <person name="Rahman M.S."/>
            <person name="Alam M."/>
        </authorList>
    </citation>
    <scope>NUCLEOTIDE SEQUENCE [LARGE SCALE GENOMIC DNA]</scope>
    <source>
        <strain evidence="3">cv. CVL-1</strain>
        <tissue evidence="2">Whole seedling</tissue>
    </source>
</reference>
<dbReference type="PANTHER" id="PTHR47165:SF4">
    <property type="entry name" value="OS03G0429900 PROTEIN"/>
    <property type="match status" value="1"/>
</dbReference>
<name>A0A1R3FZ18_COCAP</name>
<evidence type="ECO:0000259" key="1">
    <source>
        <dbReference type="Pfam" id="PF02721"/>
    </source>
</evidence>
<comment type="caution">
    <text evidence="2">The sequence shown here is derived from an EMBL/GenBank/DDBJ whole genome shotgun (WGS) entry which is preliminary data.</text>
</comment>
<dbReference type="EMBL" id="AWWV01015960">
    <property type="protein sequence ID" value="OMO51073.1"/>
    <property type="molecule type" value="Genomic_DNA"/>
</dbReference>
<dbReference type="InterPro" id="IPR003871">
    <property type="entry name" value="RFA1B/D_OB_1st"/>
</dbReference>
<dbReference type="Gramene" id="OMO51073">
    <property type="protein sequence ID" value="OMO51073"/>
    <property type="gene ID" value="CCACVL1_30028"/>
</dbReference>
<dbReference type="STRING" id="210143.A0A1R3FZ18"/>
<keyword evidence="3" id="KW-1185">Reference proteome</keyword>
<evidence type="ECO:0000313" key="3">
    <source>
        <dbReference type="Proteomes" id="UP000188268"/>
    </source>
</evidence>
<dbReference type="OMA" id="ASEHNFH"/>
<dbReference type="AlphaFoldDB" id="A0A1R3FZ18"/>
<gene>
    <name evidence="2" type="ORF">CCACVL1_30028</name>
</gene>
<dbReference type="SUPFAM" id="SSF50249">
    <property type="entry name" value="Nucleic acid-binding proteins"/>
    <property type="match status" value="1"/>
</dbReference>
<accession>A0A1R3FZ18</accession>
<proteinExistence type="predicted"/>
<organism evidence="2 3">
    <name type="scientific">Corchorus capsularis</name>
    <name type="common">Jute</name>
    <dbReference type="NCBI Taxonomy" id="210143"/>
    <lineage>
        <taxon>Eukaryota</taxon>
        <taxon>Viridiplantae</taxon>
        <taxon>Streptophyta</taxon>
        <taxon>Embryophyta</taxon>
        <taxon>Tracheophyta</taxon>
        <taxon>Spermatophyta</taxon>
        <taxon>Magnoliopsida</taxon>
        <taxon>eudicotyledons</taxon>
        <taxon>Gunneridae</taxon>
        <taxon>Pentapetalae</taxon>
        <taxon>rosids</taxon>
        <taxon>malvids</taxon>
        <taxon>Malvales</taxon>
        <taxon>Malvaceae</taxon>
        <taxon>Grewioideae</taxon>
        <taxon>Apeibeae</taxon>
        <taxon>Corchorus</taxon>
    </lineage>
</organism>
<dbReference type="InterPro" id="IPR012340">
    <property type="entry name" value="NA-bd_OB-fold"/>
</dbReference>